<evidence type="ECO:0000313" key="5">
    <source>
        <dbReference type="Proteomes" id="UP000823631"/>
    </source>
</evidence>
<keyword evidence="3" id="KW-0732">Signal</keyword>
<keyword evidence="1" id="KW-0880">Kelch repeat</keyword>
<dbReference type="NCBIfam" id="NF010730">
    <property type="entry name" value="PRK14131.1"/>
    <property type="match status" value="1"/>
</dbReference>
<feature type="chain" id="PRO_5039567475" evidence="3">
    <location>
        <begin position="22"/>
        <end position="379"/>
    </location>
</feature>
<dbReference type="Pfam" id="PF24996">
    <property type="entry name" value="NANM"/>
    <property type="match status" value="1"/>
</dbReference>
<dbReference type="PANTHER" id="PTHR24412">
    <property type="entry name" value="KELCH PROTEIN"/>
    <property type="match status" value="1"/>
</dbReference>
<protein>
    <submittedName>
        <fullName evidence="4">N-acetylneuraminate epimerase</fullName>
    </submittedName>
</protein>
<feature type="signal peptide" evidence="3">
    <location>
        <begin position="1"/>
        <end position="21"/>
    </location>
</feature>
<evidence type="ECO:0000313" key="4">
    <source>
        <dbReference type="EMBL" id="MBO8416826.1"/>
    </source>
</evidence>
<dbReference type="Proteomes" id="UP000823631">
    <property type="component" value="Unassembled WGS sequence"/>
</dbReference>
<dbReference type="SUPFAM" id="SSF117281">
    <property type="entry name" value="Kelch motif"/>
    <property type="match status" value="1"/>
</dbReference>
<proteinExistence type="predicted"/>
<evidence type="ECO:0000256" key="2">
    <source>
        <dbReference type="ARBA" id="ARBA00022737"/>
    </source>
</evidence>
<gene>
    <name evidence="4" type="ORF">IAB19_10640</name>
</gene>
<comment type="caution">
    <text evidence="4">The sequence shown here is derived from an EMBL/GenBank/DDBJ whole genome shotgun (WGS) entry which is preliminary data.</text>
</comment>
<reference evidence="4" key="1">
    <citation type="submission" date="2020-10" db="EMBL/GenBank/DDBJ databases">
        <authorList>
            <person name="Gilroy R."/>
        </authorList>
    </citation>
    <scope>NUCLEOTIDE SEQUENCE</scope>
    <source>
        <strain evidence="4">17213</strain>
    </source>
</reference>
<dbReference type="InterPro" id="IPR019936">
    <property type="entry name" value="NanM_proteobact"/>
</dbReference>
<accession>A0A9D9GUA8</accession>
<sequence length="379" mass="40178">MKKLVSALLLSAALTGSSAYAAALPDLPVPFKLGAGAMLDGVIYAGLGTAGTDWYKLDTRAEKPQWEKAAAFTGPAREQSQAVVLNDKIYIFGGVGKASADATRISVLNDVYVYDPQDDHWSKVMTRAPRGLTGHAAATVDGKIAYIVGSVNKPIFDGYFEDLEAAADDKALIERINADYSNKPVADYFFNRDVLAYDAERNLWYNKGQLPTTGTAGSALAVDGQTITVINGERKPGLRTAAVTQFTVEDYGLKWEQLPDLTAPEGEALQEGIAGAFAGVSDHVVLAAGGANFPGSTQAYANGRNFAHAGCTKTWRDEVYAFVNGQWVDAGRLPQPLGYGAAVQNGDEVILIGGETTGGKAVSKVITLSFKDGQVIIED</sequence>
<name>A0A9D9GUA8_9GAMM</name>
<dbReference type="Gene3D" id="2.120.10.80">
    <property type="entry name" value="Kelch-type beta propeller"/>
    <property type="match status" value="2"/>
</dbReference>
<evidence type="ECO:0000256" key="1">
    <source>
        <dbReference type="ARBA" id="ARBA00022441"/>
    </source>
</evidence>
<dbReference type="InterPro" id="IPR056734">
    <property type="entry name" value="NANM"/>
</dbReference>
<dbReference type="InterPro" id="IPR015915">
    <property type="entry name" value="Kelch-typ_b-propeller"/>
</dbReference>
<reference evidence="4" key="2">
    <citation type="journal article" date="2021" name="PeerJ">
        <title>Extensive microbial diversity within the chicken gut microbiome revealed by metagenomics and culture.</title>
        <authorList>
            <person name="Gilroy R."/>
            <person name="Ravi A."/>
            <person name="Getino M."/>
            <person name="Pursley I."/>
            <person name="Horton D.L."/>
            <person name="Alikhan N.F."/>
            <person name="Baker D."/>
            <person name="Gharbi K."/>
            <person name="Hall N."/>
            <person name="Watson M."/>
            <person name="Adriaenssens E.M."/>
            <person name="Foster-Nyarko E."/>
            <person name="Jarju S."/>
            <person name="Secka A."/>
            <person name="Antonio M."/>
            <person name="Oren A."/>
            <person name="Chaudhuri R.R."/>
            <person name="La Ragione R."/>
            <person name="Hildebrand F."/>
            <person name="Pallen M.J."/>
        </authorList>
    </citation>
    <scope>NUCLEOTIDE SEQUENCE</scope>
    <source>
        <strain evidence="4">17213</strain>
    </source>
</reference>
<dbReference type="AlphaFoldDB" id="A0A9D9GUA8"/>
<dbReference type="EMBL" id="JADINH010000214">
    <property type="protein sequence ID" value="MBO8416826.1"/>
    <property type="molecule type" value="Genomic_DNA"/>
</dbReference>
<organism evidence="4 5">
    <name type="scientific">Candidatus Avisuccinivibrio stercorigallinarum</name>
    <dbReference type="NCBI Taxonomy" id="2840704"/>
    <lineage>
        <taxon>Bacteria</taxon>
        <taxon>Pseudomonadati</taxon>
        <taxon>Pseudomonadota</taxon>
        <taxon>Gammaproteobacteria</taxon>
        <taxon>Aeromonadales</taxon>
        <taxon>Succinivibrionaceae</taxon>
        <taxon>Succinivibrionaceae incertae sedis</taxon>
        <taxon>Candidatus Avisuccinivibrio</taxon>
    </lineage>
</organism>
<dbReference type="NCBIfam" id="TIGR03547">
    <property type="entry name" value="muta_rot_YjhT"/>
    <property type="match status" value="1"/>
</dbReference>
<dbReference type="PANTHER" id="PTHR24412:SF441">
    <property type="entry name" value="KELCH-LIKE PROTEIN 28"/>
    <property type="match status" value="1"/>
</dbReference>
<keyword evidence="2" id="KW-0677">Repeat</keyword>
<evidence type="ECO:0000256" key="3">
    <source>
        <dbReference type="SAM" id="SignalP"/>
    </source>
</evidence>